<organism evidence="2">
    <name type="scientific">Timema monikensis</name>
    <dbReference type="NCBI Taxonomy" id="170555"/>
    <lineage>
        <taxon>Eukaryota</taxon>
        <taxon>Metazoa</taxon>
        <taxon>Ecdysozoa</taxon>
        <taxon>Arthropoda</taxon>
        <taxon>Hexapoda</taxon>
        <taxon>Insecta</taxon>
        <taxon>Pterygota</taxon>
        <taxon>Neoptera</taxon>
        <taxon>Polyneoptera</taxon>
        <taxon>Phasmatodea</taxon>
        <taxon>Timematodea</taxon>
        <taxon>Timematoidea</taxon>
        <taxon>Timematidae</taxon>
        <taxon>Timema</taxon>
    </lineage>
</organism>
<evidence type="ECO:0000256" key="1">
    <source>
        <dbReference type="SAM" id="MobiDB-lite"/>
    </source>
</evidence>
<proteinExistence type="predicted"/>
<protein>
    <submittedName>
        <fullName evidence="2">Uncharacterized protein</fullName>
    </submittedName>
</protein>
<feature type="compositionally biased region" description="Low complexity" evidence="1">
    <location>
        <begin position="37"/>
        <end position="49"/>
    </location>
</feature>
<reference evidence="2" key="1">
    <citation type="submission" date="2020-11" db="EMBL/GenBank/DDBJ databases">
        <authorList>
            <person name="Tran Van P."/>
        </authorList>
    </citation>
    <scope>NUCLEOTIDE SEQUENCE</scope>
</reference>
<gene>
    <name evidence="2" type="ORF">TMSB3V08_LOCUS5424</name>
</gene>
<evidence type="ECO:0000313" key="2">
    <source>
        <dbReference type="EMBL" id="CAD7428627.1"/>
    </source>
</evidence>
<sequence>MHLGKVRHVHVFQTSTSPSPGLKMIARRHSASIIFHSQSSSQTSIVGNSPFRERLGSNRVLDKPRPRSVLEQLVQELASSNHNALV</sequence>
<accession>A0A7R9E7Q4</accession>
<feature type="compositionally biased region" description="Basic and acidic residues" evidence="1">
    <location>
        <begin position="51"/>
        <end position="63"/>
    </location>
</feature>
<name>A0A7R9E7Q4_9NEOP</name>
<feature type="compositionally biased region" description="Basic residues" evidence="1">
    <location>
        <begin position="1"/>
        <end position="10"/>
    </location>
</feature>
<feature type="region of interest" description="Disordered" evidence="1">
    <location>
        <begin position="37"/>
        <end position="63"/>
    </location>
</feature>
<dbReference type="AlphaFoldDB" id="A0A7R9E7Q4"/>
<feature type="region of interest" description="Disordered" evidence="1">
    <location>
        <begin position="1"/>
        <end position="21"/>
    </location>
</feature>
<dbReference type="EMBL" id="OB793802">
    <property type="protein sequence ID" value="CAD7428627.1"/>
    <property type="molecule type" value="Genomic_DNA"/>
</dbReference>